<dbReference type="Gene3D" id="3.30.70.20">
    <property type="match status" value="1"/>
</dbReference>
<keyword evidence="3 9" id="KW-0813">Transport</keyword>
<accession>A0AAW4L6V6</accession>
<evidence type="ECO:0000256" key="3">
    <source>
        <dbReference type="ARBA" id="ARBA00022448"/>
    </source>
</evidence>
<dbReference type="EMBL" id="JAHCVJ010000005">
    <property type="protein sequence ID" value="MBT0665240.1"/>
    <property type="molecule type" value="Genomic_DNA"/>
</dbReference>
<comment type="function">
    <text evidence="2 9">Ferredoxins are iron-sulfur proteins that transfer electrons in a wide variety of metabolic reactions.</text>
</comment>
<organism evidence="11 12">
    <name type="scientific">Geoanaerobacter pelophilus</name>
    <dbReference type="NCBI Taxonomy" id="60036"/>
    <lineage>
        <taxon>Bacteria</taxon>
        <taxon>Pseudomonadati</taxon>
        <taxon>Thermodesulfobacteriota</taxon>
        <taxon>Desulfuromonadia</taxon>
        <taxon>Geobacterales</taxon>
        <taxon>Geobacteraceae</taxon>
        <taxon>Geoanaerobacter</taxon>
    </lineage>
</organism>
<feature type="domain" description="4Fe-4S ferredoxin-type" evidence="10">
    <location>
        <begin position="3"/>
        <end position="31"/>
    </location>
</feature>
<evidence type="ECO:0000256" key="9">
    <source>
        <dbReference type="RuleBase" id="RU368020"/>
    </source>
</evidence>
<dbReference type="PRINTS" id="PR00352">
    <property type="entry name" value="3FE4SFRDOXIN"/>
</dbReference>
<evidence type="ECO:0000259" key="10">
    <source>
        <dbReference type="PROSITE" id="PS51379"/>
    </source>
</evidence>
<dbReference type="GO" id="GO:0009055">
    <property type="term" value="F:electron transfer activity"/>
    <property type="evidence" value="ECO:0007669"/>
    <property type="project" value="UniProtKB-UniRule"/>
</dbReference>
<gene>
    <name evidence="11" type="ORF">KI809_13110</name>
</gene>
<keyword evidence="12" id="KW-1185">Reference proteome</keyword>
<keyword evidence="8 9" id="KW-0411">Iron-sulfur</keyword>
<dbReference type="PANTHER" id="PTHR39163">
    <property type="entry name" value="FERREDOXIN"/>
    <property type="match status" value="1"/>
</dbReference>
<evidence type="ECO:0000256" key="2">
    <source>
        <dbReference type="ARBA" id="ARBA00003532"/>
    </source>
</evidence>
<dbReference type="PROSITE" id="PS51379">
    <property type="entry name" value="4FE4S_FER_2"/>
    <property type="match status" value="1"/>
</dbReference>
<evidence type="ECO:0000256" key="7">
    <source>
        <dbReference type="ARBA" id="ARBA00023004"/>
    </source>
</evidence>
<protein>
    <recommendedName>
        <fullName evidence="9">Ferredoxin</fullName>
    </recommendedName>
</protein>
<dbReference type="GO" id="GO:0005506">
    <property type="term" value="F:iron ion binding"/>
    <property type="evidence" value="ECO:0007669"/>
    <property type="project" value="UniProtKB-UniRule"/>
</dbReference>
<evidence type="ECO:0000256" key="6">
    <source>
        <dbReference type="ARBA" id="ARBA00022982"/>
    </source>
</evidence>
<dbReference type="InterPro" id="IPR017900">
    <property type="entry name" value="4Fe4S_Fe_S_CS"/>
</dbReference>
<keyword evidence="4" id="KW-0004">4Fe-4S</keyword>
<proteinExistence type="predicted"/>
<evidence type="ECO:0000256" key="4">
    <source>
        <dbReference type="ARBA" id="ARBA00022485"/>
    </source>
</evidence>
<keyword evidence="5 9" id="KW-0479">Metal-binding</keyword>
<dbReference type="InterPro" id="IPR001080">
    <property type="entry name" value="3Fe4S_ferredoxin"/>
</dbReference>
<dbReference type="SUPFAM" id="SSF54862">
    <property type="entry name" value="4Fe-4S ferredoxins"/>
    <property type="match status" value="1"/>
</dbReference>
<reference evidence="11 12" key="1">
    <citation type="submission" date="2021-05" db="EMBL/GenBank/DDBJ databases">
        <title>The draft genome of Geobacter pelophilus DSM 12255.</title>
        <authorList>
            <person name="Xu Z."/>
            <person name="Masuda Y."/>
            <person name="Itoh H."/>
            <person name="Senoo K."/>
        </authorList>
    </citation>
    <scope>NUCLEOTIDE SEQUENCE [LARGE SCALE GENOMIC DNA]</scope>
    <source>
        <strain evidence="11 12">DSM 12255</strain>
    </source>
</reference>
<name>A0AAW4L6V6_9BACT</name>
<sequence length="63" mass="6976">MSRIPYVDRELCISCGLCVSTCPGVFRFGSDSKSEVYNPTGAEERKIQEAIDGCPVQCISWQD</sequence>
<dbReference type="PANTHER" id="PTHR39163:SF1">
    <property type="entry name" value="FERREDOXIN"/>
    <property type="match status" value="1"/>
</dbReference>
<dbReference type="Proteomes" id="UP000811899">
    <property type="component" value="Unassembled WGS sequence"/>
</dbReference>
<dbReference type="RefSeq" id="WP_214172014.1">
    <property type="nucleotide sequence ID" value="NZ_JAHCVJ010000005.1"/>
</dbReference>
<dbReference type="GO" id="GO:0051539">
    <property type="term" value="F:4 iron, 4 sulfur cluster binding"/>
    <property type="evidence" value="ECO:0007669"/>
    <property type="project" value="UniProtKB-KW"/>
</dbReference>
<dbReference type="Pfam" id="PF13370">
    <property type="entry name" value="Fer4_13"/>
    <property type="match status" value="1"/>
</dbReference>
<keyword evidence="7 9" id="KW-0408">Iron</keyword>
<evidence type="ECO:0000256" key="8">
    <source>
        <dbReference type="ARBA" id="ARBA00023014"/>
    </source>
</evidence>
<dbReference type="InterPro" id="IPR017896">
    <property type="entry name" value="4Fe4S_Fe-S-bd"/>
</dbReference>
<comment type="cofactor">
    <cofactor evidence="1">
        <name>[4Fe-4S] cluster</name>
        <dbReference type="ChEBI" id="CHEBI:49883"/>
    </cofactor>
</comment>
<evidence type="ECO:0000313" key="12">
    <source>
        <dbReference type="Proteomes" id="UP000811899"/>
    </source>
</evidence>
<keyword evidence="6 9" id="KW-0249">Electron transport</keyword>
<evidence type="ECO:0000256" key="5">
    <source>
        <dbReference type="ARBA" id="ARBA00022723"/>
    </source>
</evidence>
<comment type="caution">
    <text evidence="11">The sequence shown here is derived from an EMBL/GenBank/DDBJ whole genome shotgun (WGS) entry which is preliminary data.</text>
</comment>
<evidence type="ECO:0000313" key="11">
    <source>
        <dbReference type="EMBL" id="MBT0665240.1"/>
    </source>
</evidence>
<dbReference type="PROSITE" id="PS00198">
    <property type="entry name" value="4FE4S_FER_1"/>
    <property type="match status" value="1"/>
</dbReference>
<evidence type="ECO:0000256" key="1">
    <source>
        <dbReference type="ARBA" id="ARBA00001966"/>
    </source>
</evidence>
<dbReference type="AlphaFoldDB" id="A0AAW4L6V6"/>
<dbReference type="InterPro" id="IPR052395">
    <property type="entry name" value="ET_Ferredoxin"/>
</dbReference>